<keyword evidence="1 4" id="KW-0812">Transmembrane</keyword>
<keyword evidence="2 4" id="KW-1133">Transmembrane helix</keyword>
<dbReference type="PROSITE" id="PS50850">
    <property type="entry name" value="MFS"/>
    <property type="match status" value="1"/>
</dbReference>
<dbReference type="RefSeq" id="WP_220117021.1">
    <property type="nucleotide sequence ID" value="NZ_JAHZUY010000012.1"/>
</dbReference>
<name>A0ABS7F1S8_9PROT</name>
<feature type="transmembrane region" description="Helical" evidence="4">
    <location>
        <begin position="311"/>
        <end position="335"/>
    </location>
</feature>
<dbReference type="EMBL" id="JAHZUY010000012">
    <property type="protein sequence ID" value="MBW8269263.1"/>
    <property type="molecule type" value="Genomic_DNA"/>
</dbReference>
<feature type="domain" description="Major facilitator superfamily (MFS) profile" evidence="5">
    <location>
        <begin position="17"/>
        <end position="400"/>
    </location>
</feature>
<accession>A0ABS7F1S8</accession>
<organism evidence="6 7">
    <name type="scientific">Caldovatus aquaticus</name>
    <dbReference type="NCBI Taxonomy" id="2865671"/>
    <lineage>
        <taxon>Bacteria</taxon>
        <taxon>Pseudomonadati</taxon>
        <taxon>Pseudomonadota</taxon>
        <taxon>Alphaproteobacteria</taxon>
        <taxon>Acetobacterales</taxon>
        <taxon>Roseomonadaceae</taxon>
        <taxon>Caldovatus</taxon>
    </lineage>
</organism>
<feature type="transmembrane region" description="Helical" evidence="4">
    <location>
        <begin position="173"/>
        <end position="193"/>
    </location>
</feature>
<evidence type="ECO:0000259" key="5">
    <source>
        <dbReference type="PROSITE" id="PS50850"/>
    </source>
</evidence>
<evidence type="ECO:0000313" key="7">
    <source>
        <dbReference type="Proteomes" id="UP001519924"/>
    </source>
</evidence>
<dbReference type="Pfam" id="PF07690">
    <property type="entry name" value="MFS_1"/>
    <property type="match status" value="1"/>
</dbReference>
<feature type="transmembrane region" description="Helical" evidence="4">
    <location>
        <begin position="214"/>
        <end position="239"/>
    </location>
</feature>
<dbReference type="PANTHER" id="PTHR11360:SF284">
    <property type="entry name" value="EG:103B4.3 PROTEIN-RELATED"/>
    <property type="match status" value="1"/>
</dbReference>
<evidence type="ECO:0000256" key="2">
    <source>
        <dbReference type="ARBA" id="ARBA00022989"/>
    </source>
</evidence>
<feature type="transmembrane region" description="Helical" evidence="4">
    <location>
        <begin position="377"/>
        <end position="396"/>
    </location>
</feature>
<feature type="transmembrane region" description="Helical" evidence="4">
    <location>
        <begin position="109"/>
        <end position="133"/>
    </location>
</feature>
<dbReference type="InterPro" id="IPR011701">
    <property type="entry name" value="MFS"/>
</dbReference>
<feature type="transmembrane region" description="Helical" evidence="4">
    <location>
        <begin position="145"/>
        <end position="167"/>
    </location>
</feature>
<feature type="transmembrane region" description="Helical" evidence="4">
    <location>
        <begin position="286"/>
        <end position="305"/>
    </location>
</feature>
<dbReference type="InterPro" id="IPR020846">
    <property type="entry name" value="MFS_dom"/>
</dbReference>
<feature type="transmembrane region" description="Helical" evidence="4">
    <location>
        <begin position="83"/>
        <end position="103"/>
    </location>
</feature>
<evidence type="ECO:0000256" key="1">
    <source>
        <dbReference type="ARBA" id="ARBA00022692"/>
    </source>
</evidence>
<feature type="transmembrane region" description="Helical" evidence="4">
    <location>
        <begin position="259"/>
        <end position="279"/>
    </location>
</feature>
<evidence type="ECO:0000313" key="6">
    <source>
        <dbReference type="EMBL" id="MBW8269263.1"/>
    </source>
</evidence>
<feature type="transmembrane region" description="Helical" evidence="4">
    <location>
        <begin position="52"/>
        <end position="76"/>
    </location>
</feature>
<proteinExistence type="predicted"/>
<evidence type="ECO:0000256" key="4">
    <source>
        <dbReference type="SAM" id="Phobius"/>
    </source>
</evidence>
<reference evidence="6 7" key="1">
    <citation type="submission" date="2021-08" db="EMBL/GenBank/DDBJ databases">
        <title>Caldovatus sediminis gen. nov., sp. nov., a moderately thermophilic bacterium isolated from a hot spring.</title>
        <authorList>
            <person name="Hu C.-J."/>
            <person name="Li W.-J."/>
            <person name="Xian W.-D."/>
        </authorList>
    </citation>
    <scope>NUCLEOTIDE SEQUENCE [LARGE SCALE GENOMIC DNA]</scope>
    <source>
        <strain evidence="6 7">SYSU G05006</strain>
    </source>
</reference>
<sequence length="419" mass="41774">MTRGIVRRAPAAAGPWAIVGIGLLALAVAFSARASLSLAMPAWAGELGWSRSFVSAAAAAALVVMAGVAPVAGALVDRRGPRAALAAGLGALALGCAGVAAASEAWLFLAAYAGVAALGFALVATHVVATAVAQADARQRGLATGIATSGATGGQFVVVPLVAALLAAADWRWSFLGLAAAAALLGVLAWRALPSRGAATRGRGRSGPGADLRYLLAQPAFHLLFWSFLICGFTTTGAIETHLLPYAALCGFGPVPSAAAYGVLSLVNVAGMVLAGWLADRVNRPLLLAGIYLGRALAFLLLLQVGASYEALLLFAVAFGAVDYATVPVTASLAASHLGLRVMGLAMGLVSAGHAAGAAAGALLGGWLFDLTGDYDWLWRGSLLAAAAAGGLVALIREGHAACAAAARTAGQVAENPSR</sequence>
<dbReference type="InterPro" id="IPR036259">
    <property type="entry name" value="MFS_trans_sf"/>
</dbReference>
<comment type="caution">
    <text evidence="6">The sequence shown here is derived from an EMBL/GenBank/DDBJ whole genome shotgun (WGS) entry which is preliminary data.</text>
</comment>
<keyword evidence="3 4" id="KW-0472">Membrane</keyword>
<dbReference type="Gene3D" id="1.20.1250.20">
    <property type="entry name" value="MFS general substrate transporter like domains"/>
    <property type="match status" value="2"/>
</dbReference>
<gene>
    <name evidence="6" type="ORF">K1J50_07140</name>
</gene>
<dbReference type="PANTHER" id="PTHR11360">
    <property type="entry name" value="MONOCARBOXYLATE TRANSPORTER"/>
    <property type="match status" value="1"/>
</dbReference>
<evidence type="ECO:0000256" key="3">
    <source>
        <dbReference type="ARBA" id="ARBA00023136"/>
    </source>
</evidence>
<feature type="transmembrane region" description="Helical" evidence="4">
    <location>
        <begin position="12"/>
        <end position="32"/>
    </location>
</feature>
<dbReference type="InterPro" id="IPR050327">
    <property type="entry name" value="Proton-linked_MCT"/>
</dbReference>
<feature type="transmembrane region" description="Helical" evidence="4">
    <location>
        <begin position="342"/>
        <end position="365"/>
    </location>
</feature>
<dbReference type="Proteomes" id="UP001519924">
    <property type="component" value="Unassembled WGS sequence"/>
</dbReference>
<keyword evidence="7" id="KW-1185">Reference proteome</keyword>
<protein>
    <submittedName>
        <fullName evidence="6">MFS transporter</fullName>
    </submittedName>
</protein>
<dbReference type="SUPFAM" id="SSF103473">
    <property type="entry name" value="MFS general substrate transporter"/>
    <property type="match status" value="1"/>
</dbReference>